<dbReference type="OrthoDB" id="215477at2"/>
<evidence type="ECO:0000256" key="1">
    <source>
        <dbReference type="SAM" id="Phobius"/>
    </source>
</evidence>
<feature type="transmembrane region" description="Helical" evidence="1">
    <location>
        <begin position="265"/>
        <end position="283"/>
    </location>
</feature>
<name>A0A518JVX7_9BACT</name>
<dbReference type="KEGG" id="rcf:Poly24_34080"/>
<dbReference type="RefSeq" id="WP_145097605.1">
    <property type="nucleotide sequence ID" value="NZ_CP036348.1"/>
</dbReference>
<keyword evidence="1" id="KW-0472">Membrane</keyword>
<organism evidence="2 3">
    <name type="scientific">Rosistilla carotiformis</name>
    <dbReference type="NCBI Taxonomy" id="2528017"/>
    <lineage>
        <taxon>Bacteria</taxon>
        <taxon>Pseudomonadati</taxon>
        <taxon>Planctomycetota</taxon>
        <taxon>Planctomycetia</taxon>
        <taxon>Pirellulales</taxon>
        <taxon>Pirellulaceae</taxon>
        <taxon>Rosistilla</taxon>
    </lineage>
</organism>
<evidence type="ECO:0000313" key="3">
    <source>
        <dbReference type="Proteomes" id="UP000315082"/>
    </source>
</evidence>
<sequence length="291" mass="33343">MIAKDIQRGKASTDFGVFSELPFGSEIQQIAFVSEHRPEQKLLLALPMPFRRYAVNAESAPDPQTDESHDRLQIMTIPTSNHQDPELQAVARHWVGSRATEQKLPLEMMTLQGAQVFWTTGRVAVLAPEDRLDSVCLALIENCWYEAELRDIEQLLGESWPQMEADAPLAFTFDEKSLSKQPQLKKRFQQLVGIRARQSQLGPFIHQPHLHPPTLASQVGERYRERSRMLHRHEFLGEQLEVFERIYDALGQRASDFVQSRTGHILEWIIIVLLLTQLLLWGFELLTSAGQ</sequence>
<dbReference type="AlphaFoldDB" id="A0A518JVX7"/>
<dbReference type="Proteomes" id="UP000315082">
    <property type="component" value="Chromosome"/>
</dbReference>
<evidence type="ECO:0000313" key="2">
    <source>
        <dbReference type="EMBL" id="QDV69691.1"/>
    </source>
</evidence>
<dbReference type="EMBL" id="CP036348">
    <property type="protein sequence ID" value="QDV69691.1"/>
    <property type="molecule type" value="Genomic_DNA"/>
</dbReference>
<reference evidence="2 3" key="1">
    <citation type="submission" date="2019-02" db="EMBL/GenBank/DDBJ databases">
        <title>Deep-cultivation of Planctomycetes and their phenomic and genomic characterization uncovers novel biology.</title>
        <authorList>
            <person name="Wiegand S."/>
            <person name="Jogler M."/>
            <person name="Boedeker C."/>
            <person name="Pinto D."/>
            <person name="Vollmers J."/>
            <person name="Rivas-Marin E."/>
            <person name="Kohn T."/>
            <person name="Peeters S.H."/>
            <person name="Heuer A."/>
            <person name="Rast P."/>
            <person name="Oberbeckmann S."/>
            <person name="Bunk B."/>
            <person name="Jeske O."/>
            <person name="Meyerdierks A."/>
            <person name="Storesund J.E."/>
            <person name="Kallscheuer N."/>
            <person name="Luecker S."/>
            <person name="Lage O.M."/>
            <person name="Pohl T."/>
            <person name="Merkel B.J."/>
            <person name="Hornburger P."/>
            <person name="Mueller R.-W."/>
            <person name="Bruemmer F."/>
            <person name="Labrenz M."/>
            <person name="Spormann A.M."/>
            <person name="Op den Camp H."/>
            <person name="Overmann J."/>
            <person name="Amann R."/>
            <person name="Jetten M.S.M."/>
            <person name="Mascher T."/>
            <person name="Medema M.H."/>
            <person name="Devos D.P."/>
            <person name="Kaster A.-K."/>
            <person name="Ovreas L."/>
            <person name="Rohde M."/>
            <person name="Galperin M.Y."/>
            <person name="Jogler C."/>
        </authorList>
    </citation>
    <scope>NUCLEOTIDE SEQUENCE [LARGE SCALE GENOMIC DNA]</scope>
    <source>
        <strain evidence="2 3">Poly24</strain>
    </source>
</reference>
<accession>A0A518JVX7</accession>
<protein>
    <recommendedName>
        <fullName evidence="4">DUF155 domain-containing protein</fullName>
    </recommendedName>
</protein>
<keyword evidence="1" id="KW-1133">Transmembrane helix</keyword>
<keyword evidence="1" id="KW-0812">Transmembrane</keyword>
<evidence type="ECO:0008006" key="4">
    <source>
        <dbReference type="Google" id="ProtNLM"/>
    </source>
</evidence>
<keyword evidence="3" id="KW-1185">Reference proteome</keyword>
<gene>
    <name evidence="2" type="ORF">Poly24_34080</name>
</gene>
<proteinExistence type="predicted"/>